<dbReference type="AlphaFoldDB" id="A0A8S0ZMY6"/>
<evidence type="ECO:0000256" key="1">
    <source>
        <dbReference type="SAM" id="MobiDB-lite"/>
    </source>
</evidence>
<organism evidence="2 3">
    <name type="scientific">Arctia plantaginis</name>
    <name type="common">Wood tiger moth</name>
    <name type="synonym">Phalaena plantaginis</name>
    <dbReference type="NCBI Taxonomy" id="874455"/>
    <lineage>
        <taxon>Eukaryota</taxon>
        <taxon>Metazoa</taxon>
        <taxon>Ecdysozoa</taxon>
        <taxon>Arthropoda</taxon>
        <taxon>Hexapoda</taxon>
        <taxon>Insecta</taxon>
        <taxon>Pterygota</taxon>
        <taxon>Neoptera</taxon>
        <taxon>Endopterygota</taxon>
        <taxon>Lepidoptera</taxon>
        <taxon>Glossata</taxon>
        <taxon>Ditrysia</taxon>
        <taxon>Noctuoidea</taxon>
        <taxon>Erebidae</taxon>
        <taxon>Arctiinae</taxon>
        <taxon>Arctia</taxon>
    </lineage>
</organism>
<name>A0A8S0ZMY6_ARCPL</name>
<gene>
    <name evidence="2" type="ORF">APLA_LOCUS5829</name>
</gene>
<comment type="caution">
    <text evidence="2">The sequence shown here is derived from an EMBL/GenBank/DDBJ whole genome shotgun (WGS) entry which is preliminary data.</text>
</comment>
<evidence type="ECO:0000313" key="3">
    <source>
        <dbReference type="Proteomes" id="UP000494106"/>
    </source>
</evidence>
<reference evidence="2 3" key="1">
    <citation type="submission" date="2020-04" db="EMBL/GenBank/DDBJ databases">
        <authorList>
            <person name="Wallbank WR R."/>
            <person name="Pardo Diaz C."/>
            <person name="Kozak K."/>
            <person name="Martin S."/>
            <person name="Jiggins C."/>
            <person name="Moest M."/>
            <person name="Warren A I."/>
            <person name="Byers J.R.P. K."/>
            <person name="Montejo-Kovacevich G."/>
            <person name="Yen C E."/>
        </authorList>
    </citation>
    <scope>NUCLEOTIDE SEQUENCE [LARGE SCALE GENOMIC DNA]</scope>
</reference>
<feature type="region of interest" description="Disordered" evidence="1">
    <location>
        <begin position="13"/>
        <end position="72"/>
    </location>
</feature>
<evidence type="ECO:0000313" key="2">
    <source>
        <dbReference type="EMBL" id="CAB3234817.1"/>
    </source>
</evidence>
<sequence length="84" mass="9176">MGAALPRLIAHVSGATAAGRGTMRRRHKKSSPPPCRVGKIKENLTRELKEESKKSHLSYMGGGESKMDKGDLTSITYDPRLVRA</sequence>
<feature type="compositionally biased region" description="Basic and acidic residues" evidence="1">
    <location>
        <begin position="39"/>
        <end position="54"/>
    </location>
</feature>
<dbReference type="EMBL" id="CADEBC010000483">
    <property type="protein sequence ID" value="CAB3234817.1"/>
    <property type="molecule type" value="Genomic_DNA"/>
</dbReference>
<proteinExistence type="predicted"/>
<protein>
    <submittedName>
        <fullName evidence="2">Uncharacterized protein</fullName>
    </submittedName>
</protein>
<accession>A0A8S0ZMY6</accession>
<keyword evidence="3" id="KW-1185">Reference proteome</keyword>
<dbReference type="Proteomes" id="UP000494106">
    <property type="component" value="Unassembled WGS sequence"/>
</dbReference>